<dbReference type="AlphaFoldDB" id="A0A4Q7V487"/>
<organism evidence="7 8">
    <name type="scientific">Ancylomarina subtilis</name>
    <dbReference type="NCBI Taxonomy" id="1639035"/>
    <lineage>
        <taxon>Bacteria</taxon>
        <taxon>Pseudomonadati</taxon>
        <taxon>Bacteroidota</taxon>
        <taxon>Bacteroidia</taxon>
        <taxon>Marinilabiliales</taxon>
        <taxon>Marinifilaceae</taxon>
        <taxon>Ancylomarina</taxon>
    </lineage>
</organism>
<keyword evidence="3 7" id="KW-0067">ATP-binding</keyword>
<dbReference type="InterPro" id="IPR017871">
    <property type="entry name" value="ABC_transporter-like_CS"/>
</dbReference>
<dbReference type="Pfam" id="PF00005">
    <property type="entry name" value="ABC_tran"/>
    <property type="match status" value="1"/>
</dbReference>
<dbReference type="PROSITE" id="PS50893">
    <property type="entry name" value="ABC_TRANSPORTER_2"/>
    <property type="match status" value="1"/>
</dbReference>
<feature type="domain" description="ABC transporter" evidence="6">
    <location>
        <begin position="2"/>
        <end position="225"/>
    </location>
</feature>
<evidence type="ECO:0000256" key="2">
    <source>
        <dbReference type="ARBA" id="ARBA00022741"/>
    </source>
</evidence>
<dbReference type="CDD" id="cd03255">
    <property type="entry name" value="ABC_MJ0796_LolCDE_FtsE"/>
    <property type="match status" value="1"/>
</dbReference>
<dbReference type="InterPro" id="IPR017911">
    <property type="entry name" value="MacB-like_ATP-bd"/>
</dbReference>
<dbReference type="FunFam" id="3.40.50.300:FF:000032">
    <property type="entry name" value="Export ABC transporter ATP-binding protein"/>
    <property type="match status" value="1"/>
</dbReference>
<evidence type="ECO:0000256" key="4">
    <source>
        <dbReference type="ARBA" id="ARBA00022967"/>
    </source>
</evidence>
<dbReference type="PANTHER" id="PTHR42798">
    <property type="entry name" value="LIPOPROTEIN-RELEASING SYSTEM ATP-BINDING PROTEIN LOLD"/>
    <property type="match status" value="1"/>
</dbReference>
<keyword evidence="8" id="KW-1185">Reference proteome</keyword>
<keyword evidence="1" id="KW-0813">Transport</keyword>
<dbReference type="InterPro" id="IPR003593">
    <property type="entry name" value="AAA+_ATPase"/>
</dbReference>
<evidence type="ECO:0000256" key="3">
    <source>
        <dbReference type="ARBA" id="ARBA00022840"/>
    </source>
</evidence>
<dbReference type="RefSeq" id="WP_165389684.1">
    <property type="nucleotide sequence ID" value="NZ_SHKN01000006.1"/>
</dbReference>
<proteinExistence type="inferred from homology"/>
<evidence type="ECO:0000313" key="7">
    <source>
        <dbReference type="EMBL" id="RZT91261.1"/>
    </source>
</evidence>
<evidence type="ECO:0000256" key="1">
    <source>
        <dbReference type="ARBA" id="ARBA00022448"/>
    </source>
</evidence>
<evidence type="ECO:0000256" key="5">
    <source>
        <dbReference type="ARBA" id="ARBA00038388"/>
    </source>
</evidence>
<dbReference type="InterPro" id="IPR027417">
    <property type="entry name" value="P-loop_NTPase"/>
</dbReference>
<comment type="caution">
    <text evidence="7">The sequence shown here is derived from an EMBL/GenBank/DDBJ whole genome shotgun (WGS) entry which is preliminary data.</text>
</comment>
<name>A0A4Q7V487_9BACT</name>
<dbReference type="EMBL" id="SHKN01000006">
    <property type="protein sequence ID" value="RZT91261.1"/>
    <property type="molecule type" value="Genomic_DNA"/>
</dbReference>
<sequence length="225" mass="25100">MLKLDKITKYYEATESTIRRMVLDELSLEISKGDRVAILGPSGSGKSTLLNVMSSLDLPNSGTVLFDHEEISSYDSNQLAQFRNQKIGFVFQAHHLLPQLSLLENVLLPYLPEKDKATKKEAETRALELLDFVGLSNHIHQRPGQMSGGECQRAAVVRALIHEPKLILADEPTGSLDKESADQLAKLFVRINEEQGVTMVVVTHSQDLAAHMKRICRIENGKIKE</sequence>
<dbReference type="Proteomes" id="UP000293562">
    <property type="component" value="Unassembled WGS sequence"/>
</dbReference>
<dbReference type="Gene3D" id="3.40.50.300">
    <property type="entry name" value="P-loop containing nucleotide triphosphate hydrolases"/>
    <property type="match status" value="1"/>
</dbReference>
<dbReference type="SMART" id="SM00382">
    <property type="entry name" value="AAA"/>
    <property type="match status" value="1"/>
</dbReference>
<dbReference type="InterPro" id="IPR003439">
    <property type="entry name" value="ABC_transporter-like_ATP-bd"/>
</dbReference>
<comment type="similarity">
    <text evidence="5">Belongs to the ABC transporter superfamily. Macrolide exporter (TC 3.A.1.122) family.</text>
</comment>
<dbReference type="PANTHER" id="PTHR42798:SF2">
    <property type="entry name" value="ABC TRANSPORTER ATP-BINDING PROTEIN MG467-RELATED"/>
    <property type="match status" value="1"/>
</dbReference>
<dbReference type="GO" id="GO:0016887">
    <property type="term" value="F:ATP hydrolysis activity"/>
    <property type="evidence" value="ECO:0007669"/>
    <property type="project" value="InterPro"/>
</dbReference>
<dbReference type="PROSITE" id="PS00211">
    <property type="entry name" value="ABC_TRANSPORTER_1"/>
    <property type="match status" value="1"/>
</dbReference>
<dbReference type="GO" id="GO:0005524">
    <property type="term" value="F:ATP binding"/>
    <property type="evidence" value="ECO:0007669"/>
    <property type="project" value="UniProtKB-KW"/>
</dbReference>
<evidence type="ECO:0000259" key="6">
    <source>
        <dbReference type="PROSITE" id="PS50893"/>
    </source>
</evidence>
<dbReference type="GO" id="GO:0022857">
    <property type="term" value="F:transmembrane transporter activity"/>
    <property type="evidence" value="ECO:0007669"/>
    <property type="project" value="UniProtKB-ARBA"/>
</dbReference>
<evidence type="ECO:0000313" key="8">
    <source>
        <dbReference type="Proteomes" id="UP000293562"/>
    </source>
</evidence>
<keyword evidence="4" id="KW-1278">Translocase</keyword>
<keyword evidence="2" id="KW-0547">Nucleotide-binding</keyword>
<accession>A0A4Q7V487</accession>
<dbReference type="SUPFAM" id="SSF52540">
    <property type="entry name" value="P-loop containing nucleoside triphosphate hydrolases"/>
    <property type="match status" value="1"/>
</dbReference>
<protein>
    <submittedName>
        <fullName evidence="7">Putative ABC transport system ATP-binding protein/lipoprotein-releasing system ATP-binding protein</fullName>
    </submittedName>
</protein>
<dbReference type="GO" id="GO:0098796">
    <property type="term" value="C:membrane protein complex"/>
    <property type="evidence" value="ECO:0007669"/>
    <property type="project" value="UniProtKB-ARBA"/>
</dbReference>
<gene>
    <name evidence="7" type="ORF">EV201_3267</name>
</gene>
<keyword evidence="7" id="KW-0449">Lipoprotein</keyword>
<reference evidence="7 8" key="1">
    <citation type="submission" date="2019-02" db="EMBL/GenBank/DDBJ databases">
        <title>Genomic Encyclopedia of Type Strains, Phase IV (KMG-IV): sequencing the most valuable type-strain genomes for metagenomic binning, comparative biology and taxonomic classification.</title>
        <authorList>
            <person name="Goeker M."/>
        </authorList>
    </citation>
    <scope>NUCLEOTIDE SEQUENCE [LARGE SCALE GENOMIC DNA]</scope>
    <source>
        <strain evidence="7 8">DSM 28825</strain>
    </source>
</reference>